<dbReference type="Gene3D" id="3.40.630.30">
    <property type="match status" value="1"/>
</dbReference>
<reference evidence="2 3" key="1">
    <citation type="journal article" date="2008" name="Nature">
        <title>The Trichoplax genome and the nature of placozoans.</title>
        <authorList>
            <person name="Srivastava M."/>
            <person name="Begovic E."/>
            <person name="Chapman J."/>
            <person name="Putnam N.H."/>
            <person name="Hellsten U."/>
            <person name="Kawashima T."/>
            <person name="Kuo A."/>
            <person name="Mitros T."/>
            <person name="Salamov A."/>
            <person name="Carpenter M.L."/>
            <person name="Signorovitch A.Y."/>
            <person name="Moreno M.A."/>
            <person name="Kamm K."/>
            <person name="Grimwood J."/>
            <person name="Schmutz J."/>
            <person name="Shapiro H."/>
            <person name="Grigoriev I.V."/>
            <person name="Buss L.W."/>
            <person name="Schierwater B."/>
            <person name="Dellaporta S.L."/>
            <person name="Rokhsar D.S."/>
        </authorList>
    </citation>
    <scope>NUCLEOTIDE SEQUENCE [LARGE SCALE GENOMIC DNA]</scope>
    <source>
        <strain evidence="2 3">Grell-BS-1999</strain>
    </source>
</reference>
<dbReference type="STRING" id="10228.B3SBH3"/>
<dbReference type="InterPro" id="IPR000182">
    <property type="entry name" value="GNAT_dom"/>
</dbReference>
<evidence type="ECO:0000313" key="3">
    <source>
        <dbReference type="Proteomes" id="UP000009022"/>
    </source>
</evidence>
<dbReference type="GO" id="GO:0016747">
    <property type="term" value="F:acyltransferase activity, transferring groups other than amino-acyl groups"/>
    <property type="evidence" value="ECO:0007669"/>
    <property type="project" value="InterPro"/>
</dbReference>
<dbReference type="RefSeq" id="XP_002117546.1">
    <property type="nucleotide sequence ID" value="XM_002117510.1"/>
</dbReference>
<dbReference type="CTD" id="6758759"/>
<evidence type="ECO:0000313" key="2">
    <source>
        <dbReference type="EMBL" id="EDV19956.1"/>
    </source>
</evidence>
<dbReference type="HOGENOM" id="CLU_054109_0_0_1"/>
<dbReference type="Gene3D" id="3.40.630.90">
    <property type="match status" value="1"/>
</dbReference>
<dbReference type="KEGG" id="tad:TRIADDRAFT_61617"/>
<sequence length="283" mass="31937">MANQDFKIVVASAEQMDWIIKLAENEGWNPGCKDAIAFQLADPSGFFIGLLNGKPIGCVAAIKYENCGFGGYYIILKEHRGRGYGLKLFHHAVHSGKELKLFGLDAEPAQISSYEKSGFIVYHRTMEYIGIVNKSEIPCDNIVDARTVSFDKLLQYDRRHSPDVRKHFLAAWISVGTDRSLVYLDENNTIQGFGAIRKAIDGYKIGPLYADSFDIAESLIHTLVESFENCKVYWAVPMPNESAIKLVEKLRLEKLSETARMYSRQPLSYDWNMVYGLTCLEIG</sequence>
<dbReference type="PROSITE" id="PS51186">
    <property type="entry name" value="GNAT"/>
    <property type="match status" value="1"/>
</dbReference>
<protein>
    <recommendedName>
        <fullName evidence="1">N-acetyltransferase domain-containing protein</fullName>
    </recommendedName>
</protein>
<dbReference type="CDD" id="cd04301">
    <property type="entry name" value="NAT_SF"/>
    <property type="match status" value="1"/>
</dbReference>
<dbReference type="InterPro" id="IPR041496">
    <property type="entry name" value="YitH/HolE_GNAT"/>
</dbReference>
<dbReference type="PhylomeDB" id="B3SBH3"/>
<dbReference type="Pfam" id="PF18014">
    <property type="entry name" value="Acetyltransf_18"/>
    <property type="match status" value="1"/>
</dbReference>
<dbReference type="EMBL" id="DS985264">
    <property type="protein sequence ID" value="EDV19956.1"/>
    <property type="molecule type" value="Genomic_DNA"/>
</dbReference>
<dbReference type="SUPFAM" id="SSF55729">
    <property type="entry name" value="Acyl-CoA N-acyltransferases (Nat)"/>
    <property type="match status" value="1"/>
</dbReference>
<organism evidence="2 3">
    <name type="scientific">Trichoplax adhaerens</name>
    <name type="common">Trichoplax reptans</name>
    <dbReference type="NCBI Taxonomy" id="10228"/>
    <lineage>
        <taxon>Eukaryota</taxon>
        <taxon>Metazoa</taxon>
        <taxon>Placozoa</taxon>
        <taxon>Uniplacotomia</taxon>
        <taxon>Trichoplacea</taxon>
        <taxon>Trichoplacidae</taxon>
        <taxon>Trichoplax</taxon>
    </lineage>
</organism>
<dbReference type="OrthoDB" id="5771378at2759"/>
<dbReference type="Pfam" id="PF00583">
    <property type="entry name" value="Acetyltransf_1"/>
    <property type="match status" value="1"/>
</dbReference>
<dbReference type="InterPro" id="IPR052729">
    <property type="entry name" value="Acyl/Acetyltrans_Enzymes"/>
</dbReference>
<dbReference type="Proteomes" id="UP000009022">
    <property type="component" value="Unassembled WGS sequence"/>
</dbReference>
<dbReference type="eggNOG" id="ENOG502SG9U">
    <property type="taxonomic scope" value="Eukaryota"/>
</dbReference>
<dbReference type="InParanoid" id="B3SBH3"/>
<dbReference type="PANTHER" id="PTHR47237:SF1">
    <property type="entry name" value="SLL0310 PROTEIN"/>
    <property type="match status" value="1"/>
</dbReference>
<name>B3SBH3_TRIAD</name>
<feature type="domain" description="N-acetyltransferase" evidence="1">
    <location>
        <begin position="6"/>
        <end position="138"/>
    </location>
</feature>
<evidence type="ECO:0000259" key="1">
    <source>
        <dbReference type="PROSITE" id="PS51186"/>
    </source>
</evidence>
<dbReference type="AlphaFoldDB" id="B3SBH3"/>
<proteinExistence type="predicted"/>
<accession>B3SBH3</accession>
<gene>
    <name evidence="2" type="ORF">TRIADDRAFT_61617</name>
</gene>
<dbReference type="PANTHER" id="PTHR47237">
    <property type="entry name" value="SLL0310 PROTEIN"/>
    <property type="match status" value="1"/>
</dbReference>
<dbReference type="GeneID" id="6758759"/>
<keyword evidence="3" id="KW-1185">Reference proteome</keyword>
<dbReference type="InterPro" id="IPR016181">
    <property type="entry name" value="Acyl_CoA_acyltransferase"/>
</dbReference>
<dbReference type="OMA" id="FINETMA"/>